<keyword evidence="1" id="KW-0732">Signal</keyword>
<gene>
    <name evidence="2" type="ORF">H4219_006090</name>
</gene>
<feature type="chain" id="PRO_5040923937" evidence="1">
    <location>
        <begin position="23"/>
        <end position="109"/>
    </location>
</feature>
<name>A0A9W8DJP3_9FUNG</name>
<comment type="caution">
    <text evidence="2">The sequence shown here is derived from an EMBL/GenBank/DDBJ whole genome shotgun (WGS) entry which is preliminary data.</text>
</comment>
<proteinExistence type="predicted"/>
<accession>A0A9W8DJP3</accession>
<evidence type="ECO:0000313" key="2">
    <source>
        <dbReference type="EMBL" id="KAJ1910925.1"/>
    </source>
</evidence>
<organism evidence="2 3">
    <name type="scientific">Mycoemilia scoparia</name>
    <dbReference type="NCBI Taxonomy" id="417184"/>
    <lineage>
        <taxon>Eukaryota</taxon>
        <taxon>Fungi</taxon>
        <taxon>Fungi incertae sedis</taxon>
        <taxon>Zoopagomycota</taxon>
        <taxon>Kickxellomycotina</taxon>
        <taxon>Kickxellomycetes</taxon>
        <taxon>Kickxellales</taxon>
        <taxon>Kickxellaceae</taxon>
        <taxon>Mycoemilia</taxon>
    </lineage>
</organism>
<evidence type="ECO:0000256" key="1">
    <source>
        <dbReference type="SAM" id="SignalP"/>
    </source>
</evidence>
<feature type="signal peptide" evidence="1">
    <location>
        <begin position="1"/>
        <end position="22"/>
    </location>
</feature>
<dbReference type="Proteomes" id="UP001150538">
    <property type="component" value="Unassembled WGS sequence"/>
</dbReference>
<dbReference type="AlphaFoldDB" id="A0A9W8DJP3"/>
<evidence type="ECO:0000313" key="3">
    <source>
        <dbReference type="Proteomes" id="UP001150538"/>
    </source>
</evidence>
<keyword evidence="3" id="KW-1185">Reference proteome</keyword>
<dbReference type="EMBL" id="JANBPU010000509">
    <property type="protein sequence ID" value="KAJ1910925.1"/>
    <property type="molecule type" value="Genomic_DNA"/>
</dbReference>
<dbReference type="OrthoDB" id="152433at2759"/>
<protein>
    <submittedName>
        <fullName evidence="2">Uncharacterized protein</fullName>
    </submittedName>
</protein>
<reference evidence="2" key="1">
    <citation type="submission" date="2022-07" db="EMBL/GenBank/DDBJ databases">
        <title>Phylogenomic reconstructions and comparative analyses of Kickxellomycotina fungi.</title>
        <authorList>
            <person name="Reynolds N.K."/>
            <person name="Stajich J.E."/>
            <person name="Barry K."/>
            <person name="Grigoriev I.V."/>
            <person name="Crous P."/>
            <person name="Smith M.E."/>
        </authorList>
    </citation>
    <scope>NUCLEOTIDE SEQUENCE</scope>
    <source>
        <strain evidence="2">NBRC 100468</strain>
    </source>
</reference>
<sequence>MKLSTTITGLSIFAVLALTSYSYDDGNDYDMDPVCPWKEPSECHDCVDPVCTKPYDKDCESDHPSSDDPCNPCGQCTCPEDYYCDNNQVFCITEPCYPVATCRPIIYYN</sequence>